<dbReference type="Pfam" id="PF00139">
    <property type="entry name" value="Lectin_legB"/>
    <property type="match status" value="1"/>
</dbReference>
<feature type="signal peptide" evidence="3">
    <location>
        <begin position="1"/>
        <end position="30"/>
    </location>
</feature>
<protein>
    <recommendedName>
        <fullName evidence="4">Legume lectin domain-containing protein</fullName>
    </recommendedName>
</protein>
<evidence type="ECO:0000256" key="1">
    <source>
        <dbReference type="ARBA" id="ARBA00007606"/>
    </source>
</evidence>
<dbReference type="PANTHER" id="PTHR32401:SF59">
    <property type="entry name" value="LEGUME LECTIN DOMAIN-CONTAINING PROTEIN"/>
    <property type="match status" value="1"/>
</dbReference>
<proteinExistence type="inferred from homology"/>
<dbReference type="SUPFAM" id="SSF49899">
    <property type="entry name" value="Concanavalin A-like lectins/glucanases"/>
    <property type="match status" value="1"/>
</dbReference>
<gene>
    <name evidence="5" type="ORF">GOP47_0005132</name>
</gene>
<dbReference type="Gene3D" id="2.60.120.200">
    <property type="match status" value="1"/>
</dbReference>
<organism evidence="5 6">
    <name type="scientific">Adiantum capillus-veneris</name>
    <name type="common">Maidenhair fern</name>
    <dbReference type="NCBI Taxonomy" id="13818"/>
    <lineage>
        <taxon>Eukaryota</taxon>
        <taxon>Viridiplantae</taxon>
        <taxon>Streptophyta</taxon>
        <taxon>Embryophyta</taxon>
        <taxon>Tracheophyta</taxon>
        <taxon>Polypodiopsida</taxon>
        <taxon>Polypodiidae</taxon>
        <taxon>Polypodiales</taxon>
        <taxon>Pteridineae</taxon>
        <taxon>Pteridaceae</taxon>
        <taxon>Vittarioideae</taxon>
        <taxon>Adiantum</taxon>
    </lineage>
</organism>
<keyword evidence="6" id="KW-1185">Reference proteome</keyword>
<evidence type="ECO:0000256" key="3">
    <source>
        <dbReference type="SAM" id="SignalP"/>
    </source>
</evidence>
<evidence type="ECO:0000256" key="2">
    <source>
        <dbReference type="ARBA" id="ARBA00022734"/>
    </source>
</evidence>
<evidence type="ECO:0000259" key="4">
    <source>
        <dbReference type="Pfam" id="PF00139"/>
    </source>
</evidence>
<feature type="chain" id="PRO_5038932146" description="Legume lectin domain-containing protein" evidence="3">
    <location>
        <begin position="31"/>
        <end position="313"/>
    </location>
</feature>
<evidence type="ECO:0000313" key="6">
    <source>
        <dbReference type="Proteomes" id="UP000886520"/>
    </source>
</evidence>
<comment type="similarity">
    <text evidence="1">Belongs to the leguminous lectin family.</text>
</comment>
<reference evidence="5 6" key="1">
    <citation type="submission" date="2021-01" db="EMBL/GenBank/DDBJ databases">
        <title>Adiantum capillus-veneris genome.</title>
        <authorList>
            <person name="Fang Y."/>
            <person name="Liao Q."/>
        </authorList>
    </citation>
    <scope>NUCLEOTIDE SEQUENCE [LARGE SCALE GENOMIC DNA]</scope>
    <source>
        <strain evidence="5">H3</strain>
        <tissue evidence="5">Leaf</tissue>
    </source>
</reference>
<dbReference type="InterPro" id="IPR013320">
    <property type="entry name" value="ConA-like_dom_sf"/>
</dbReference>
<dbReference type="GO" id="GO:0030246">
    <property type="term" value="F:carbohydrate binding"/>
    <property type="evidence" value="ECO:0007669"/>
    <property type="project" value="UniProtKB-KW"/>
</dbReference>
<dbReference type="PANTHER" id="PTHR32401">
    <property type="entry name" value="CONCANAVALIN A-LIKE LECTIN FAMILY PROTEIN"/>
    <property type="match status" value="1"/>
</dbReference>
<dbReference type="EMBL" id="JABFUD020000005">
    <property type="protein sequence ID" value="KAI5079653.1"/>
    <property type="molecule type" value="Genomic_DNA"/>
</dbReference>
<dbReference type="OrthoDB" id="2014828at2759"/>
<evidence type="ECO:0000313" key="5">
    <source>
        <dbReference type="EMBL" id="KAI5079653.1"/>
    </source>
</evidence>
<dbReference type="AlphaFoldDB" id="A0A9D4V5N1"/>
<keyword evidence="2" id="KW-0430">Lectin</keyword>
<feature type="domain" description="Legume lectin" evidence="4">
    <location>
        <begin position="78"/>
        <end position="298"/>
    </location>
</feature>
<name>A0A9D4V5N1_ADICA</name>
<dbReference type="InterPro" id="IPR050258">
    <property type="entry name" value="Leguminous_Lectin"/>
</dbReference>
<dbReference type="InterPro" id="IPR001220">
    <property type="entry name" value="Legume_lectin_dom"/>
</dbReference>
<keyword evidence="3" id="KW-0732">Signal</keyword>
<dbReference type="Proteomes" id="UP000886520">
    <property type="component" value="Chromosome 5"/>
</dbReference>
<sequence length="313" mass="34068">MDSSSLRRTASPVLLAISTLFLLLSPHVHSASSPPPPPPPSPISLSFPPFSPSNLLCQFDKSLNLSADLICTPSNPPGQIVFSYDNDVISTRYQYKKPVQLWKKGSPYAASFSTQFTLQFHRDAERSVKRVFGGGIAFAVTPTIDAGDSGPESFGLFKIDDASGKAAGGKNPKTVAVEIDTSRDVTYSWDPQIPHVGLDISSVNSVASKFLWNGTAFIDRKIAVFIDYDAQKEVLAVRFQNVSASGKADKAKSTLFLSYAGLSLGKTVNEMSYVGFSSRVPVTTDGVYILYDWSFSTQWVLKKKAILLLPIRQ</sequence>
<comment type="caution">
    <text evidence="5">The sequence shown here is derived from an EMBL/GenBank/DDBJ whole genome shotgun (WGS) entry which is preliminary data.</text>
</comment>
<accession>A0A9D4V5N1</accession>